<organism evidence="1">
    <name type="scientific">Rosellinia necatrix</name>
    <name type="common">White root-rot fungus</name>
    <dbReference type="NCBI Taxonomy" id="77044"/>
    <lineage>
        <taxon>Eukaryota</taxon>
        <taxon>Fungi</taxon>
        <taxon>Dikarya</taxon>
        <taxon>Ascomycota</taxon>
        <taxon>Pezizomycotina</taxon>
        <taxon>Sordariomycetes</taxon>
        <taxon>Xylariomycetidae</taxon>
        <taxon>Xylariales</taxon>
        <taxon>Xylariaceae</taxon>
        <taxon>Rosellinia</taxon>
    </lineage>
</organism>
<name>A0A1S8AAM0_ROSNE</name>
<accession>A0A1S8AAM0</accession>
<protein>
    <submittedName>
        <fullName evidence="1">Uncharacterized protein</fullName>
    </submittedName>
</protein>
<evidence type="ECO:0000313" key="1">
    <source>
        <dbReference type="EMBL" id="GAW26985.1"/>
    </source>
</evidence>
<gene>
    <name evidence="1" type="ORF">SAMD00023353_6000730</name>
</gene>
<reference evidence="1" key="1">
    <citation type="submission" date="2016-03" db="EMBL/GenBank/DDBJ databases">
        <title>Draft genome sequence of Rosellinia necatrix.</title>
        <authorList>
            <person name="Kanematsu S."/>
        </authorList>
    </citation>
    <scope>NUCLEOTIDE SEQUENCE [LARGE SCALE GENOMIC DNA]</scope>
    <source>
        <strain evidence="1">W97</strain>
    </source>
</reference>
<keyword evidence="2" id="KW-1185">Reference proteome</keyword>
<dbReference type="Proteomes" id="UP000054516">
    <property type="component" value="Unassembled WGS sequence"/>
</dbReference>
<dbReference type="AlphaFoldDB" id="A0A1S8AAM0"/>
<proteinExistence type="predicted"/>
<dbReference type="EMBL" id="DF977505">
    <property type="protein sequence ID" value="GAW26985.1"/>
    <property type="molecule type" value="Genomic_DNA"/>
</dbReference>
<sequence length="73" mass="7935">MAHNERIVPNSAAMAGEVRKVAALQRRKNPLNAGLLQAAGHHLAITRLQQRVFVLRHAGGDLAMPVSPRPPAW</sequence>
<evidence type="ECO:0000313" key="2">
    <source>
        <dbReference type="Proteomes" id="UP000054516"/>
    </source>
</evidence>